<name>A0ABU8TJQ1_9HYPH</name>
<dbReference type="Pfam" id="PF01618">
    <property type="entry name" value="MotA_ExbB"/>
    <property type="match status" value="1"/>
</dbReference>
<feature type="transmembrane region" description="Helical" evidence="7">
    <location>
        <begin position="162"/>
        <end position="188"/>
    </location>
</feature>
<comment type="subcellular location">
    <subcellularLocation>
        <location evidence="1">Cell membrane</location>
        <topology evidence="1">Multi-pass membrane protein</topology>
    </subcellularLocation>
    <subcellularLocation>
        <location evidence="6">Membrane</location>
        <topology evidence="6">Multi-pass membrane protein</topology>
    </subcellularLocation>
</comment>
<protein>
    <submittedName>
        <fullName evidence="9">MotA/TolQ/ExbB proton channel family protein</fullName>
    </submittedName>
</protein>
<evidence type="ECO:0000256" key="5">
    <source>
        <dbReference type="ARBA" id="ARBA00023136"/>
    </source>
</evidence>
<comment type="similarity">
    <text evidence="6">Belongs to the exbB/tolQ family.</text>
</comment>
<evidence type="ECO:0000313" key="10">
    <source>
        <dbReference type="Proteomes" id="UP001385499"/>
    </source>
</evidence>
<dbReference type="PANTHER" id="PTHR30625">
    <property type="entry name" value="PROTEIN TOLQ"/>
    <property type="match status" value="1"/>
</dbReference>
<keyword evidence="3 7" id="KW-0812">Transmembrane</keyword>
<dbReference type="InterPro" id="IPR002898">
    <property type="entry name" value="MotA_ExbB_proton_chnl"/>
</dbReference>
<organism evidence="9 10">
    <name type="scientific">Roseibium algae</name>
    <dbReference type="NCBI Taxonomy" id="3123038"/>
    <lineage>
        <taxon>Bacteria</taxon>
        <taxon>Pseudomonadati</taxon>
        <taxon>Pseudomonadota</taxon>
        <taxon>Alphaproteobacteria</taxon>
        <taxon>Hyphomicrobiales</taxon>
        <taxon>Stappiaceae</taxon>
        <taxon>Roseibium</taxon>
    </lineage>
</organism>
<keyword evidence="6" id="KW-0813">Transport</keyword>
<dbReference type="InterPro" id="IPR050790">
    <property type="entry name" value="ExbB/TolQ_transport"/>
</dbReference>
<reference evidence="9 10" key="1">
    <citation type="submission" date="2024-02" db="EMBL/GenBank/DDBJ databases">
        <title>Roseibium algae sp. nov., isolated from marine alga (Grateloupia sp.), showing potential in myo-inositol conversion.</title>
        <authorList>
            <person name="Wang Y."/>
        </authorList>
    </citation>
    <scope>NUCLEOTIDE SEQUENCE [LARGE SCALE GENOMIC DNA]</scope>
    <source>
        <strain evidence="9 10">H3510</strain>
    </source>
</reference>
<evidence type="ECO:0000256" key="7">
    <source>
        <dbReference type="SAM" id="Phobius"/>
    </source>
</evidence>
<evidence type="ECO:0000259" key="8">
    <source>
        <dbReference type="Pfam" id="PF01618"/>
    </source>
</evidence>
<keyword evidence="5 7" id="KW-0472">Membrane</keyword>
<evidence type="ECO:0000313" key="9">
    <source>
        <dbReference type="EMBL" id="MEJ8474371.1"/>
    </source>
</evidence>
<proteinExistence type="inferred from homology"/>
<feature type="domain" description="MotA/TolQ/ExbB proton channel" evidence="8">
    <location>
        <begin position="85"/>
        <end position="200"/>
    </location>
</feature>
<feature type="transmembrane region" description="Helical" evidence="7">
    <location>
        <begin position="121"/>
        <end position="142"/>
    </location>
</feature>
<gene>
    <name evidence="9" type="ORF">V6575_09750</name>
</gene>
<keyword evidence="10" id="KW-1185">Reference proteome</keyword>
<dbReference type="RefSeq" id="WP_340274111.1">
    <property type="nucleotide sequence ID" value="NZ_JBAKIA010000005.1"/>
</dbReference>
<feature type="transmembrane region" description="Helical" evidence="7">
    <location>
        <begin position="20"/>
        <end position="43"/>
    </location>
</feature>
<evidence type="ECO:0000256" key="1">
    <source>
        <dbReference type="ARBA" id="ARBA00004651"/>
    </source>
</evidence>
<dbReference type="PANTHER" id="PTHR30625:SF11">
    <property type="entry name" value="MOTA_TOLQ_EXBB PROTON CHANNEL DOMAIN-CONTAINING PROTEIN"/>
    <property type="match status" value="1"/>
</dbReference>
<keyword evidence="2" id="KW-1003">Cell membrane</keyword>
<keyword evidence="4 7" id="KW-1133">Transmembrane helix</keyword>
<comment type="caution">
    <text evidence="9">The sequence shown here is derived from an EMBL/GenBank/DDBJ whole genome shotgun (WGS) entry which is preliminary data.</text>
</comment>
<accession>A0ABU8TJQ1</accession>
<sequence length="239" mass="25629">MDQTSFFQPVLKLLDAGGPVVSLIAVLSVIALALVLMKIYQFWREGVGNTRRSRQAVFLWRNGNQLEAIRKIGVPRTASEETVATAMRLSLTGTLDKTAIEEEISRRALTRLHNQQWGLKALDAIGQVSPLLGLFGTVLGMIEAFQNLQSAGNSVDPSMLAGGIWVALLTTAAGLAVAMPVSLLLTFFESRIDNERVAIETLGAGILLSDVPDAATISVDNIIKTAAPNQMSAQAIHAH</sequence>
<dbReference type="EMBL" id="JBAKIA010000005">
    <property type="protein sequence ID" value="MEJ8474371.1"/>
    <property type="molecule type" value="Genomic_DNA"/>
</dbReference>
<evidence type="ECO:0000256" key="3">
    <source>
        <dbReference type="ARBA" id="ARBA00022692"/>
    </source>
</evidence>
<evidence type="ECO:0000256" key="4">
    <source>
        <dbReference type="ARBA" id="ARBA00022989"/>
    </source>
</evidence>
<keyword evidence="6" id="KW-0653">Protein transport</keyword>
<dbReference type="Proteomes" id="UP001385499">
    <property type="component" value="Unassembled WGS sequence"/>
</dbReference>
<evidence type="ECO:0000256" key="2">
    <source>
        <dbReference type="ARBA" id="ARBA00022475"/>
    </source>
</evidence>
<evidence type="ECO:0000256" key="6">
    <source>
        <dbReference type="RuleBase" id="RU004057"/>
    </source>
</evidence>